<feature type="chain" id="PRO_5015859722" evidence="1">
    <location>
        <begin position="20"/>
        <end position="265"/>
    </location>
</feature>
<name>A0A2V4A5D3_9BACT</name>
<accession>A0A2V4A5D3</accession>
<dbReference type="Proteomes" id="UP000248079">
    <property type="component" value="Unassembled WGS sequence"/>
</dbReference>
<gene>
    <name evidence="2" type="ORF">DF185_03180</name>
</gene>
<protein>
    <submittedName>
        <fullName evidence="2">Uncharacterized protein</fullName>
    </submittedName>
</protein>
<evidence type="ECO:0000313" key="3">
    <source>
        <dbReference type="Proteomes" id="UP000248079"/>
    </source>
</evidence>
<organism evidence="2 3">
    <name type="scientific">Marinifilum breve</name>
    <dbReference type="NCBI Taxonomy" id="2184082"/>
    <lineage>
        <taxon>Bacteria</taxon>
        <taxon>Pseudomonadati</taxon>
        <taxon>Bacteroidota</taxon>
        <taxon>Bacteroidia</taxon>
        <taxon>Marinilabiliales</taxon>
        <taxon>Marinifilaceae</taxon>
    </lineage>
</organism>
<dbReference type="EMBL" id="QFLI01000001">
    <property type="protein sequence ID" value="PXY03107.1"/>
    <property type="molecule type" value="Genomic_DNA"/>
</dbReference>
<dbReference type="RefSeq" id="WP_110359263.1">
    <property type="nucleotide sequence ID" value="NZ_QFLI01000001.1"/>
</dbReference>
<evidence type="ECO:0000256" key="1">
    <source>
        <dbReference type="SAM" id="SignalP"/>
    </source>
</evidence>
<evidence type="ECO:0000313" key="2">
    <source>
        <dbReference type="EMBL" id="PXY03107.1"/>
    </source>
</evidence>
<keyword evidence="3" id="KW-1185">Reference proteome</keyword>
<dbReference type="OrthoDB" id="788168at2"/>
<sequence length="265" mass="31073">MRFIGVVMILLCMGFSVNAQLSEVEKEIAGDFEQLVQADNDSLKFVICKKIEDSFLRVLTQKESFEYTFSKLNRMGKITSPDLRFRIYNWNCVLSDGSYKYFGLLQYKEKSKIKVKLLSDKLDADMFSRYQPENWPGALYYKIIPFKSKGGSNYLLLGWDGNNVSTNRKLIEVLSFEKLGIRFGKPVIDWRGKQLHRVVFEYAKQARMSINYQEKEKRLVFDHLSPSKPQYANQFEYYGPDFTHDALQLKKGIWILQEDVDVRNK</sequence>
<keyword evidence="1" id="KW-0732">Signal</keyword>
<feature type="signal peptide" evidence="1">
    <location>
        <begin position="1"/>
        <end position="19"/>
    </location>
</feature>
<comment type="caution">
    <text evidence="2">The sequence shown here is derived from an EMBL/GenBank/DDBJ whole genome shotgun (WGS) entry which is preliminary data.</text>
</comment>
<dbReference type="AlphaFoldDB" id="A0A2V4A5D3"/>
<reference evidence="2 3" key="1">
    <citation type="submission" date="2018-05" db="EMBL/GenBank/DDBJ databases">
        <title>Marinifilum breve JC075T sp. nov., a marine bacterium isolated from Yongle Blue Hole in the South China Sea.</title>
        <authorList>
            <person name="Fu T."/>
        </authorList>
    </citation>
    <scope>NUCLEOTIDE SEQUENCE [LARGE SCALE GENOMIC DNA]</scope>
    <source>
        <strain evidence="2 3">JC075</strain>
    </source>
</reference>
<proteinExistence type="predicted"/>